<name>A0ABW2A9Z2_9GAMM</name>
<dbReference type="EMBL" id="JBHSWE010000002">
    <property type="protein sequence ID" value="MFC6674298.1"/>
    <property type="molecule type" value="Genomic_DNA"/>
</dbReference>
<sequence>MKKLLTVATLLSTATLFGCATSTSTTTYNDNRSEAYNIAQAGGLVTDIRDTEVPADSIGSITESMLKVGFVGAGYLSPSLA</sequence>
<evidence type="ECO:0000313" key="3">
    <source>
        <dbReference type="Proteomes" id="UP001596422"/>
    </source>
</evidence>
<dbReference type="Proteomes" id="UP001596422">
    <property type="component" value="Unassembled WGS sequence"/>
</dbReference>
<evidence type="ECO:0000313" key="2">
    <source>
        <dbReference type="EMBL" id="MFC6674298.1"/>
    </source>
</evidence>
<feature type="chain" id="PRO_5046321743" evidence="1">
    <location>
        <begin position="21"/>
        <end position="81"/>
    </location>
</feature>
<protein>
    <submittedName>
        <fullName evidence="2">Uncharacterized protein</fullName>
    </submittedName>
</protein>
<keyword evidence="3" id="KW-1185">Reference proteome</keyword>
<feature type="signal peptide" evidence="1">
    <location>
        <begin position="1"/>
        <end position="20"/>
    </location>
</feature>
<accession>A0ABW2A9Z2</accession>
<keyword evidence="1" id="KW-0732">Signal</keyword>
<proteinExistence type="predicted"/>
<reference evidence="3" key="1">
    <citation type="journal article" date="2019" name="Int. J. Syst. Evol. Microbiol.">
        <title>The Global Catalogue of Microorganisms (GCM) 10K type strain sequencing project: providing services to taxonomists for standard genome sequencing and annotation.</title>
        <authorList>
            <consortium name="The Broad Institute Genomics Platform"/>
            <consortium name="The Broad Institute Genome Sequencing Center for Infectious Disease"/>
            <person name="Wu L."/>
            <person name="Ma J."/>
        </authorList>
    </citation>
    <scope>NUCLEOTIDE SEQUENCE [LARGE SCALE GENOMIC DNA]</scope>
    <source>
        <strain evidence="3">NBRC 111756</strain>
    </source>
</reference>
<dbReference type="RefSeq" id="WP_379914124.1">
    <property type="nucleotide sequence ID" value="NZ_JBHSWE010000002.1"/>
</dbReference>
<organism evidence="2 3">
    <name type="scientific">Marinobacterium aestuariivivens</name>
    <dbReference type="NCBI Taxonomy" id="1698799"/>
    <lineage>
        <taxon>Bacteria</taxon>
        <taxon>Pseudomonadati</taxon>
        <taxon>Pseudomonadota</taxon>
        <taxon>Gammaproteobacteria</taxon>
        <taxon>Oceanospirillales</taxon>
        <taxon>Oceanospirillaceae</taxon>
        <taxon>Marinobacterium</taxon>
    </lineage>
</organism>
<comment type="caution">
    <text evidence="2">The sequence shown here is derived from an EMBL/GenBank/DDBJ whole genome shotgun (WGS) entry which is preliminary data.</text>
</comment>
<gene>
    <name evidence="2" type="ORF">ACFQDL_32415</name>
</gene>
<evidence type="ECO:0000256" key="1">
    <source>
        <dbReference type="SAM" id="SignalP"/>
    </source>
</evidence>
<dbReference type="PROSITE" id="PS51257">
    <property type="entry name" value="PROKAR_LIPOPROTEIN"/>
    <property type="match status" value="1"/>
</dbReference>